<evidence type="ECO:0000313" key="2">
    <source>
        <dbReference type="Proteomes" id="UP000565711"/>
    </source>
</evidence>
<protein>
    <submittedName>
        <fullName evidence="1">Uncharacterized protein</fullName>
    </submittedName>
</protein>
<comment type="caution">
    <text evidence="1">The sequence shown here is derived from an EMBL/GenBank/DDBJ whole genome shotgun (WGS) entry which is preliminary data.</text>
</comment>
<dbReference type="AlphaFoldDB" id="A0A846XPF9"/>
<accession>A0A846XPF9</accession>
<organism evidence="1 2">
    <name type="scientific">Nocardia vermiculata</name>
    <dbReference type="NCBI Taxonomy" id="257274"/>
    <lineage>
        <taxon>Bacteria</taxon>
        <taxon>Bacillati</taxon>
        <taxon>Actinomycetota</taxon>
        <taxon>Actinomycetes</taxon>
        <taxon>Mycobacteriales</taxon>
        <taxon>Nocardiaceae</taxon>
        <taxon>Nocardia</taxon>
    </lineage>
</organism>
<dbReference type="Proteomes" id="UP000565711">
    <property type="component" value="Unassembled WGS sequence"/>
</dbReference>
<gene>
    <name evidence="1" type="ORF">HGA08_01560</name>
</gene>
<dbReference type="EMBL" id="JAAXOP010000001">
    <property type="protein sequence ID" value="NKY48896.1"/>
    <property type="molecule type" value="Genomic_DNA"/>
</dbReference>
<reference evidence="1 2" key="1">
    <citation type="submission" date="2020-04" db="EMBL/GenBank/DDBJ databases">
        <title>MicrobeNet Type strains.</title>
        <authorList>
            <person name="Nicholson A.C."/>
        </authorList>
    </citation>
    <scope>NUCLEOTIDE SEQUENCE [LARGE SCALE GENOMIC DNA]</scope>
    <source>
        <strain evidence="1 2">JCM 12354</strain>
    </source>
</reference>
<keyword evidence="2" id="KW-1185">Reference proteome</keyword>
<evidence type="ECO:0000313" key="1">
    <source>
        <dbReference type="EMBL" id="NKY48896.1"/>
    </source>
</evidence>
<dbReference type="RefSeq" id="WP_067869810.1">
    <property type="nucleotide sequence ID" value="NZ_JAAXOP010000001.1"/>
</dbReference>
<sequence>MATTAQLRAALAVLSADIDAAAKEADIPGMSGTDPEGVEHALLAGLLYRMMGVDLQQSLIAAPDQVAREERARAAAPGKPVTDPALRREQCEQAHFEAFRLADRIIGLHFSTAPPVAALQAAAHTAEASRALLRIHRDMLDPAPRHRAATDNNTPADWQAIIEQLDRAIIVARAAAESATDPDRQAGSTG</sequence>
<name>A0A846XPF9_9NOCA</name>
<proteinExistence type="predicted"/>